<dbReference type="SMART" id="SM00487">
    <property type="entry name" value="DEXDc"/>
    <property type="match status" value="1"/>
</dbReference>
<name>A0A0R1YGQ1_9LACO</name>
<evidence type="ECO:0000256" key="2">
    <source>
        <dbReference type="ARBA" id="ARBA00022840"/>
    </source>
</evidence>
<dbReference type="InterPro" id="IPR006935">
    <property type="entry name" value="Helicase/UvrB_N"/>
</dbReference>
<dbReference type="RefSeq" id="WP_025080132.1">
    <property type="nucleotide sequence ID" value="NZ_AZGI01000003.1"/>
</dbReference>
<dbReference type="InterPro" id="IPR027417">
    <property type="entry name" value="P-loop_NTPase"/>
</dbReference>
<comment type="caution">
    <text evidence="6">The sequence shown here is derived from an EMBL/GenBank/DDBJ whole genome shotgun (WGS) entry which is preliminary data.</text>
</comment>
<reference evidence="6 7" key="1">
    <citation type="journal article" date="2015" name="Genome Announc.">
        <title>Expanding the biotechnology potential of lactobacilli through comparative genomics of 213 strains and associated genera.</title>
        <authorList>
            <person name="Sun Z."/>
            <person name="Harris H.M."/>
            <person name="McCann A."/>
            <person name="Guo C."/>
            <person name="Argimon S."/>
            <person name="Zhang W."/>
            <person name="Yang X."/>
            <person name="Jeffery I.B."/>
            <person name="Cooney J.C."/>
            <person name="Kagawa T.F."/>
            <person name="Liu W."/>
            <person name="Song Y."/>
            <person name="Salvetti E."/>
            <person name="Wrobel A."/>
            <person name="Rasinkangas P."/>
            <person name="Parkhill J."/>
            <person name="Rea M.C."/>
            <person name="O'Sullivan O."/>
            <person name="Ritari J."/>
            <person name="Douillard F.P."/>
            <person name="Paul Ross R."/>
            <person name="Yang R."/>
            <person name="Briner A.E."/>
            <person name="Felis G.E."/>
            <person name="de Vos W.M."/>
            <person name="Barrangou R."/>
            <person name="Klaenhammer T.R."/>
            <person name="Caufield P.W."/>
            <person name="Cui Y."/>
            <person name="Zhang H."/>
            <person name="O'Toole P.W."/>
        </authorList>
    </citation>
    <scope>NUCLEOTIDE SEQUENCE [LARGE SCALE GENOMIC DNA]</scope>
    <source>
        <strain evidence="6 7">DSM 5661</strain>
    </source>
</reference>
<dbReference type="AlphaFoldDB" id="A0A0R1YGQ1"/>
<dbReference type="Proteomes" id="UP000051223">
    <property type="component" value="Unassembled WGS sequence"/>
</dbReference>
<dbReference type="InterPro" id="IPR014001">
    <property type="entry name" value="Helicase_ATP-bd"/>
</dbReference>
<sequence length="428" mass="48768">MNDNSTQLLGRQWPTSQKDSSIFTDCSKISAIENDHCNRCGSEVKEKLPNGKRYCRGCIGIGRIVEGDWLVRNEREIKFPTLKNGGLTWDGKLTDLQEKISEQLVTNFSRKKGSLVHAVTGAGKTEMLFQVIAECLKKGKRACIAIPRIDVVNELFPRFQIAFANVKIGKYHGREYHEPNNEQLTICTTHQLLKFYHAFDLLVIDEVDSFPYVGNKQLHFAAKNAVKIDGVRTYLTATPTQDLLQEVKAGKLEILKLNRRFHGGLLPVPKEKLFFRPFIYKNKINTALIKEIVHVIKKGHPLLLFVPRIEEIPIYLEKLRKIEELKNIEISGVHAADPQRIEKVQAFREQKIQLLITTTILERGVTFKHVWVIIVAADDSIYTAASLVQIAGRVGRAKDDPNGLVLFCYRKYTKNLRLAVKQIRGMNQ</sequence>
<gene>
    <name evidence="6" type="ORF">FC39_GL001327</name>
</gene>
<evidence type="ECO:0000259" key="5">
    <source>
        <dbReference type="PROSITE" id="PS51194"/>
    </source>
</evidence>
<keyword evidence="3" id="KW-0238">DNA-binding</keyword>
<evidence type="ECO:0000256" key="1">
    <source>
        <dbReference type="ARBA" id="ARBA00022741"/>
    </source>
</evidence>
<keyword evidence="7" id="KW-1185">Reference proteome</keyword>
<organism evidence="6 7">
    <name type="scientific">Lactobacillus hamsteri DSM 5661 = JCM 6256</name>
    <dbReference type="NCBI Taxonomy" id="1423754"/>
    <lineage>
        <taxon>Bacteria</taxon>
        <taxon>Bacillati</taxon>
        <taxon>Bacillota</taxon>
        <taxon>Bacilli</taxon>
        <taxon>Lactobacillales</taxon>
        <taxon>Lactobacillaceae</taxon>
        <taxon>Lactobacillus</taxon>
    </lineage>
</organism>
<feature type="domain" description="Helicase ATP-binding" evidence="4">
    <location>
        <begin position="105"/>
        <end position="257"/>
    </location>
</feature>
<dbReference type="PANTHER" id="PTHR30580:SF1">
    <property type="entry name" value="COMF OPERON PROTEIN 1"/>
    <property type="match status" value="1"/>
</dbReference>
<keyword evidence="2" id="KW-0067">ATP-binding</keyword>
<dbReference type="Pfam" id="PF00271">
    <property type="entry name" value="Helicase_C"/>
    <property type="match status" value="1"/>
</dbReference>
<protein>
    <submittedName>
        <fullName evidence="6">COMF operon protein 1</fullName>
    </submittedName>
</protein>
<dbReference type="SUPFAM" id="SSF52540">
    <property type="entry name" value="P-loop containing nucleoside triphosphate hydrolases"/>
    <property type="match status" value="1"/>
</dbReference>
<dbReference type="SMART" id="SM00490">
    <property type="entry name" value="HELICc"/>
    <property type="match status" value="1"/>
</dbReference>
<evidence type="ECO:0000259" key="4">
    <source>
        <dbReference type="PROSITE" id="PS51192"/>
    </source>
</evidence>
<dbReference type="GO" id="GO:0006310">
    <property type="term" value="P:DNA recombination"/>
    <property type="evidence" value="ECO:0007669"/>
    <property type="project" value="TreeGrafter"/>
</dbReference>
<dbReference type="EMBL" id="AZGI01000003">
    <property type="protein sequence ID" value="KRM41125.1"/>
    <property type="molecule type" value="Genomic_DNA"/>
</dbReference>
<evidence type="ECO:0000313" key="7">
    <source>
        <dbReference type="Proteomes" id="UP000051223"/>
    </source>
</evidence>
<evidence type="ECO:0000256" key="3">
    <source>
        <dbReference type="ARBA" id="ARBA00023125"/>
    </source>
</evidence>
<dbReference type="GO" id="GO:0005524">
    <property type="term" value="F:ATP binding"/>
    <property type="evidence" value="ECO:0007669"/>
    <property type="project" value="UniProtKB-KW"/>
</dbReference>
<dbReference type="GO" id="GO:0006302">
    <property type="term" value="P:double-strand break repair"/>
    <property type="evidence" value="ECO:0007669"/>
    <property type="project" value="TreeGrafter"/>
</dbReference>
<dbReference type="STRING" id="1423754.FC39_GL001327"/>
<dbReference type="GO" id="GO:0006270">
    <property type="term" value="P:DNA replication initiation"/>
    <property type="evidence" value="ECO:0007669"/>
    <property type="project" value="TreeGrafter"/>
</dbReference>
<dbReference type="GO" id="GO:0016787">
    <property type="term" value="F:hydrolase activity"/>
    <property type="evidence" value="ECO:0007669"/>
    <property type="project" value="InterPro"/>
</dbReference>
<dbReference type="GO" id="GO:0043138">
    <property type="term" value="F:3'-5' DNA helicase activity"/>
    <property type="evidence" value="ECO:0007669"/>
    <property type="project" value="TreeGrafter"/>
</dbReference>
<evidence type="ECO:0000313" key="6">
    <source>
        <dbReference type="EMBL" id="KRM41125.1"/>
    </source>
</evidence>
<dbReference type="PROSITE" id="PS51194">
    <property type="entry name" value="HELICASE_CTER"/>
    <property type="match status" value="1"/>
</dbReference>
<dbReference type="PROSITE" id="PS51192">
    <property type="entry name" value="HELICASE_ATP_BIND_1"/>
    <property type="match status" value="1"/>
</dbReference>
<accession>A0A0R1YGQ1</accession>
<keyword evidence="1" id="KW-0547">Nucleotide-binding</keyword>
<dbReference type="Pfam" id="PF04851">
    <property type="entry name" value="ResIII"/>
    <property type="match status" value="1"/>
</dbReference>
<dbReference type="PATRIC" id="fig|1423754.3.peg.1365"/>
<dbReference type="InterPro" id="IPR001650">
    <property type="entry name" value="Helicase_C-like"/>
</dbReference>
<feature type="domain" description="Helicase C-terminal" evidence="5">
    <location>
        <begin position="288"/>
        <end position="428"/>
    </location>
</feature>
<dbReference type="eggNOG" id="COG4098">
    <property type="taxonomic scope" value="Bacteria"/>
</dbReference>
<dbReference type="Gene3D" id="3.40.50.300">
    <property type="entry name" value="P-loop containing nucleotide triphosphate hydrolases"/>
    <property type="match status" value="2"/>
</dbReference>
<proteinExistence type="predicted"/>
<dbReference type="GO" id="GO:0003677">
    <property type="term" value="F:DNA binding"/>
    <property type="evidence" value="ECO:0007669"/>
    <property type="project" value="UniProtKB-KW"/>
</dbReference>
<dbReference type="OrthoDB" id="2077914at2"/>
<dbReference type="PANTHER" id="PTHR30580">
    <property type="entry name" value="PRIMOSOMAL PROTEIN N"/>
    <property type="match status" value="1"/>
</dbReference>